<dbReference type="Proteomes" id="UP000281406">
    <property type="component" value="Unassembled WGS sequence"/>
</dbReference>
<evidence type="ECO:0000313" key="2">
    <source>
        <dbReference type="Proteomes" id="UP000281406"/>
    </source>
</evidence>
<gene>
    <name evidence="1" type="ORF">DPX16_12753</name>
</gene>
<dbReference type="EMBL" id="RJVU01065935">
    <property type="protein sequence ID" value="ROI98711.1"/>
    <property type="molecule type" value="Genomic_DNA"/>
</dbReference>
<dbReference type="AlphaFoldDB" id="A0A3N0XQ05"/>
<proteinExistence type="predicted"/>
<keyword evidence="2" id="KW-1185">Reference proteome</keyword>
<organism evidence="1 2">
    <name type="scientific">Anabarilius grahami</name>
    <name type="common">Kanglang fish</name>
    <name type="synonym">Barilius grahami</name>
    <dbReference type="NCBI Taxonomy" id="495550"/>
    <lineage>
        <taxon>Eukaryota</taxon>
        <taxon>Metazoa</taxon>
        <taxon>Chordata</taxon>
        <taxon>Craniata</taxon>
        <taxon>Vertebrata</taxon>
        <taxon>Euteleostomi</taxon>
        <taxon>Actinopterygii</taxon>
        <taxon>Neopterygii</taxon>
        <taxon>Teleostei</taxon>
        <taxon>Ostariophysi</taxon>
        <taxon>Cypriniformes</taxon>
        <taxon>Xenocyprididae</taxon>
        <taxon>Xenocypridinae</taxon>
        <taxon>Xenocypridinae incertae sedis</taxon>
        <taxon>Anabarilius</taxon>
    </lineage>
</organism>
<accession>A0A3N0XQ05</accession>
<sequence>MVQISTHYYASIDGFYGIRLGSNQTTDSLLERICTDDVTDSHPSTCSVCFGDADTVADAKLENSILLSLAAKSLMQMIVYFSTLEIHDGSTACEISISRHMDGSRVLMGTQRLLIHFNCDITYSSILNQVYALLCSHP</sequence>
<evidence type="ECO:0000313" key="1">
    <source>
        <dbReference type="EMBL" id="ROI98711.1"/>
    </source>
</evidence>
<reference evidence="1 2" key="1">
    <citation type="submission" date="2018-10" db="EMBL/GenBank/DDBJ databases">
        <title>Genome assembly for a Yunnan-Guizhou Plateau 3E fish, Anabarilius grahami (Regan), and its evolutionary and genetic applications.</title>
        <authorList>
            <person name="Jiang W."/>
        </authorList>
    </citation>
    <scope>NUCLEOTIDE SEQUENCE [LARGE SCALE GENOMIC DNA]</scope>
    <source>
        <strain evidence="1">AG-KIZ</strain>
        <tissue evidence="1">Muscle</tissue>
    </source>
</reference>
<comment type="caution">
    <text evidence="1">The sequence shown here is derived from an EMBL/GenBank/DDBJ whole genome shotgun (WGS) entry which is preliminary data.</text>
</comment>
<protein>
    <submittedName>
        <fullName evidence="1">Uncharacterized protein</fullName>
    </submittedName>
</protein>
<name>A0A3N0XQ05_ANAGA</name>